<gene>
    <name evidence="2" type="ORF">VP1G_00488</name>
</gene>
<proteinExistence type="predicted"/>
<sequence length="229" mass="26106">MPKTTSKKQNNRADPISRKAKETKDAKDHQQQPKRSHLYTDDTPETALQGGGFKDAETANKTIALVSKRSLTYQWQTINTMYNRAKHHPKKTKDIEAAETVFKAWLRETYPKQKRGQRAFKPLSKKTVEAFLPLLRQTQGVDTTFAEMYVNLEARKRLANTLVNDKEPGEPDWDKTRTDALAMLVPEGDGIADDKLWGEDGQPAKDHLSLIAWAWSPVSEYKLLKAIQE</sequence>
<reference evidence="3" key="1">
    <citation type="submission" date="2014-12" db="EMBL/GenBank/DDBJ databases">
        <title>Genome Sequence of Valsa Canker Pathogens Uncovers a Specific Adaption of Colonization on Woody Bark.</title>
        <authorList>
            <person name="Yin Z."/>
            <person name="Liu H."/>
            <person name="Gao X."/>
            <person name="Li Z."/>
            <person name="Song N."/>
            <person name="Ke X."/>
            <person name="Dai Q."/>
            <person name="Wu Y."/>
            <person name="Sun Y."/>
            <person name="Xu J.-R."/>
            <person name="Kang Z.K."/>
            <person name="Wang L."/>
            <person name="Huang L."/>
        </authorList>
    </citation>
    <scope>NUCLEOTIDE SEQUENCE [LARGE SCALE GENOMIC DNA]</scope>
    <source>
        <strain evidence="3">SXYL134</strain>
    </source>
</reference>
<evidence type="ECO:0000313" key="3">
    <source>
        <dbReference type="Proteomes" id="UP000078576"/>
    </source>
</evidence>
<name>A0A194UMW2_CYTMA</name>
<feature type="compositionally biased region" description="Basic and acidic residues" evidence="1">
    <location>
        <begin position="15"/>
        <end position="31"/>
    </location>
</feature>
<evidence type="ECO:0000256" key="1">
    <source>
        <dbReference type="SAM" id="MobiDB-lite"/>
    </source>
</evidence>
<organism evidence="2 3">
    <name type="scientific">Cytospora mali</name>
    <name type="common">Apple Valsa canker fungus</name>
    <name type="synonym">Valsa mali</name>
    <dbReference type="NCBI Taxonomy" id="578113"/>
    <lineage>
        <taxon>Eukaryota</taxon>
        <taxon>Fungi</taxon>
        <taxon>Dikarya</taxon>
        <taxon>Ascomycota</taxon>
        <taxon>Pezizomycotina</taxon>
        <taxon>Sordariomycetes</taxon>
        <taxon>Sordariomycetidae</taxon>
        <taxon>Diaporthales</taxon>
        <taxon>Cytosporaceae</taxon>
        <taxon>Cytospora</taxon>
    </lineage>
</organism>
<keyword evidence="3" id="KW-1185">Reference proteome</keyword>
<feature type="compositionally biased region" description="Basic residues" evidence="1">
    <location>
        <begin position="1"/>
        <end position="10"/>
    </location>
</feature>
<feature type="region of interest" description="Disordered" evidence="1">
    <location>
        <begin position="1"/>
        <end position="54"/>
    </location>
</feature>
<accession>A0A194UMW2</accession>
<dbReference type="OrthoDB" id="8188991at2759"/>
<evidence type="ECO:0000313" key="2">
    <source>
        <dbReference type="EMBL" id="KUI52999.1"/>
    </source>
</evidence>
<protein>
    <submittedName>
        <fullName evidence="2">Uncharacterized protein</fullName>
    </submittedName>
</protein>
<dbReference type="EMBL" id="KN714667">
    <property type="protein sequence ID" value="KUI52999.1"/>
    <property type="molecule type" value="Genomic_DNA"/>
</dbReference>
<dbReference type="Proteomes" id="UP000078576">
    <property type="component" value="Unassembled WGS sequence"/>
</dbReference>
<dbReference type="AlphaFoldDB" id="A0A194UMW2"/>